<dbReference type="PANTHER" id="PTHR22847">
    <property type="entry name" value="WD40 REPEAT PROTEIN"/>
    <property type="match status" value="1"/>
</dbReference>
<evidence type="ECO:0000256" key="2">
    <source>
        <dbReference type="ARBA" id="ARBA00022737"/>
    </source>
</evidence>
<dbReference type="PROSITE" id="PS50294">
    <property type="entry name" value="WD_REPEATS_REGION"/>
    <property type="match status" value="6"/>
</dbReference>
<sequence>MNHTDAPSFERRRSNEDYDGPSGDRSPFQAPDADELNERPTPRQYADADMEDARDRSRSPSRSRSQSRQSSSSRSPPPERSPSVDLPDKPTELRYKAKLKLGGHKKGVSCVRFSPDGRWIASSSADATIKIWDANTGKLQHTLEGHMAGISIVAWAPDSRIIASGSDDKYIRLWDAITGKDLSVPFVGHHNYVYSLAISPKGNMLVSGSYDEAVFLWDVRTARVMRSLPAHSDPVGGVDFVRDGTMVVSCSSDGLIRVWDTSTGQCLRTLVHEDNAPVTSVRFSPNGKYILAWTLDSSIRLWDYITGKGKCVKTYQGHQNSKYSLTGAFGVYGTAPYQYAFIASGSEDGSVILWDVSSKNIMQKLEGHEGPVLSVDTHPTEPWIVSASLDRTIRIWKMESDAPPQPTESGP</sequence>
<comment type="function">
    <text evidence="5">Involved in mitochondrial fission. Acts as an adapter protein required to form mitochondrial fission complexes. Formation of these complexes is required to promote constriction and fission of the mitochondrial compartment at a late step in mitochondrial division.</text>
</comment>
<dbReference type="GO" id="GO:0042393">
    <property type="term" value="F:histone binding"/>
    <property type="evidence" value="ECO:0007669"/>
    <property type="project" value="TreeGrafter"/>
</dbReference>
<dbReference type="RefSeq" id="XP_033402914.1">
    <property type="nucleotide sequence ID" value="XM_033538580.1"/>
</dbReference>
<dbReference type="FunFam" id="2.130.10.10:FF:000510">
    <property type="entry name" value="WD repeat protein"/>
    <property type="match status" value="1"/>
</dbReference>
<protein>
    <recommendedName>
        <fullName evidence="4">Mitochondrial division protein 1</fullName>
    </recommendedName>
</protein>
<proteinExistence type="inferred from homology"/>
<feature type="repeat" description="WD" evidence="6">
    <location>
        <begin position="271"/>
        <end position="303"/>
    </location>
</feature>
<keyword evidence="1 6" id="KW-0853">WD repeat</keyword>
<dbReference type="InterPro" id="IPR015943">
    <property type="entry name" value="WD40/YVTN_repeat-like_dom_sf"/>
</dbReference>
<comment type="similarity">
    <text evidence="3">Belongs to the WD repeat MDV1/CAF4 family.</text>
</comment>
<evidence type="ECO:0000256" key="6">
    <source>
        <dbReference type="PROSITE-ProRule" id="PRU00221"/>
    </source>
</evidence>
<dbReference type="PROSITE" id="PS00678">
    <property type="entry name" value="WD_REPEATS_1"/>
    <property type="match status" value="3"/>
</dbReference>
<organism evidence="9 10">
    <name type="scientific">Aplosporella prunicola CBS 121167</name>
    <dbReference type="NCBI Taxonomy" id="1176127"/>
    <lineage>
        <taxon>Eukaryota</taxon>
        <taxon>Fungi</taxon>
        <taxon>Dikarya</taxon>
        <taxon>Ascomycota</taxon>
        <taxon>Pezizomycotina</taxon>
        <taxon>Dothideomycetes</taxon>
        <taxon>Dothideomycetes incertae sedis</taxon>
        <taxon>Botryosphaeriales</taxon>
        <taxon>Aplosporellaceae</taxon>
        <taxon>Aplosporella</taxon>
    </lineage>
</organism>
<dbReference type="InterPro" id="IPR020472">
    <property type="entry name" value="WD40_PAC1"/>
</dbReference>
<dbReference type="OrthoDB" id="674604at2759"/>
<dbReference type="InterPro" id="IPR019775">
    <property type="entry name" value="WD40_repeat_CS"/>
</dbReference>
<dbReference type="SUPFAM" id="SSF50978">
    <property type="entry name" value="WD40 repeat-like"/>
    <property type="match status" value="1"/>
</dbReference>
<dbReference type="SMART" id="SM00320">
    <property type="entry name" value="WD40"/>
    <property type="match status" value="7"/>
</dbReference>
<dbReference type="PANTHER" id="PTHR22847:SF637">
    <property type="entry name" value="WD REPEAT DOMAIN 5B"/>
    <property type="match status" value="1"/>
</dbReference>
<name>A0A6A6BSY8_9PEZI</name>
<keyword evidence="10" id="KW-1185">Reference proteome</keyword>
<dbReference type="InterPro" id="IPR001680">
    <property type="entry name" value="WD40_rpt"/>
</dbReference>
<dbReference type="PROSITE" id="PS50082">
    <property type="entry name" value="WD_REPEATS_2"/>
    <property type="match status" value="7"/>
</dbReference>
<dbReference type="Pfam" id="PF25175">
    <property type="entry name" value="Beta-prop_WDR5"/>
    <property type="match status" value="1"/>
</dbReference>
<evidence type="ECO:0000256" key="7">
    <source>
        <dbReference type="SAM" id="MobiDB-lite"/>
    </source>
</evidence>
<dbReference type="CDD" id="cd00200">
    <property type="entry name" value="WD40"/>
    <property type="match status" value="1"/>
</dbReference>
<evidence type="ECO:0000256" key="5">
    <source>
        <dbReference type="ARBA" id="ARBA00043913"/>
    </source>
</evidence>
<dbReference type="AlphaFoldDB" id="A0A6A6BSY8"/>
<feature type="domain" description="WDR5-like beta-propeller" evidence="8">
    <location>
        <begin position="101"/>
        <end position="397"/>
    </location>
</feature>
<feature type="repeat" description="WD" evidence="6">
    <location>
        <begin position="365"/>
        <end position="400"/>
    </location>
</feature>
<feature type="compositionally biased region" description="Low complexity" evidence="7">
    <location>
        <begin position="60"/>
        <end position="74"/>
    </location>
</feature>
<evidence type="ECO:0000313" key="9">
    <source>
        <dbReference type="EMBL" id="KAF2147206.1"/>
    </source>
</evidence>
<keyword evidence="2" id="KW-0677">Repeat</keyword>
<evidence type="ECO:0000313" key="10">
    <source>
        <dbReference type="Proteomes" id="UP000799438"/>
    </source>
</evidence>
<evidence type="ECO:0000256" key="3">
    <source>
        <dbReference type="ARBA" id="ARBA00038415"/>
    </source>
</evidence>
<evidence type="ECO:0000259" key="8">
    <source>
        <dbReference type="Pfam" id="PF25175"/>
    </source>
</evidence>
<evidence type="ECO:0000256" key="1">
    <source>
        <dbReference type="ARBA" id="ARBA00022574"/>
    </source>
</evidence>
<dbReference type="EMBL" id="ML995474">
    <property type="protein sequence ID" value="KAF2147206.1"/>
    <property type="molecule type" value="Genomic_DNA"/>
</dbReference>
<feature type="repeat" description="WD" evidence="6">
    <location>
        <begin position="341"/>
        <end position="364"/>
    </location>
</feature>
<feature type="region of interest" description="Disordered" evidence="7">
    <location>
        <begin position="1"/>
        <end position="90"/>
    </location>
</feature>
<feature type="repeat" description="WD" evidence="6">
    <location>
        <begin position="143"/>
        <end position="184"/>
    </location>
</feature>
<feature type="repeat" description="WD" evidence="6">
    <location>
        <begin position="101"/>
        <end position="142"/>
    </location>
</feature>
<feature type="repeat" description="WD" evidence="6">
    <location>
        <begin position="186"/>
        <end position="227"/>
    </location>
</feature>
<dbReference type="InterPro" id="IPR059122">
    <property type="entry name" value="Beta-prop_WDR5-like"/>
</dbReference>
<reference evidence="9" key="1">
    <citation type="journal article" date="2020" name="Stud. Mycol.">
        <title>101 Dothideomycetes genomes: a test case for predicting lifestyles and emergence of pathogens.</title>
        <authorList>
            <person name="Haridas S."/>
            <person name="Albert R."/>
            <person name="Binder M."/>
            <person name="Bloem J."/>
            <person name="Labutti K."/>
            <person name="Salamov A."/>
            <person name="Andreopoulos B."/>
            <person name="Baker S."/>
            <person name="Barry K."/>
            <person name="Bills G."/>
            <person name="Bluhm B."/>
            <person name="Cannon C."/>
            <person name="Castanera R."/>
            <person name="Culley D."/>
            <person name="Daum C."/>
            <person name="Ezra D."/>
            <person name="Gonzalez J."/>
            <person name="Henrissat B."/>
            <person name="Kuo A."/>
            <person name="Liang C."/>
            <person name="Lipzen A."/>
            <person name="Lutzoni F."/>
            <person name="Magnuson J."/>
            <person name="Mondo S."/>
            <person name="Nolan M."/>
            <person name="Ohm R."/>
            <person name="Pangilinan J."/>
            <person name="Park H.-J."/>
            <person name="Ramirez L."/>
            <person name="Alfaro M."/>
            <person name="Sun H."/>
            <person name="Tritt A."/>
            <person name="Yoshinaga Y."/>
            <person name="Zwiers L.-H."/>
            <person name="Turgeon B."/>
            <person name="Goodwin S."/>
            <person name="Spatafora J."/>
            <person name="Crous P."/>
            <person name="Grigoriev I."/>
        </authorList>
    </citation>
    <scope>NUCLEOTIDE SEQUENCE</scope>
    <source>
        <strain evidence="9">CBS 121167</strain>
    </source>
</reference>
<dbReference type="Proteomes" id="UP000799438">
    <property type="component" value="Unassembled WGS sequence"/>
</dbReference>
<dbReference type="InterPro" id="IPR036322">
    <property type="entry name" value="WD40_repeat_dom_sf"/>
</dbReference>
<dbReference type="GO" id="GO:0048188">
    <property type="term" value="C:Set1C/COMPASS complex"/>
    <property type="evidence" value="ECO:0007669"/>
    <property type="project" value="TreeGrafter"/>
</dbReference>
<accession>A0A6A6BSY8</accession>
<dbReference type="GeneID" id="54296076"/>
<dbReference type="Gene3D" id="2.130.10.10">
    <property type="entry name" value="YVTN repeat-like/Quinoprotein amine dehydrogenase"/>
    <property type="match status" value="1"/>
</dbReference>
<gene>
    <name evidence="9" type="ORF">K452DRAFT_261506</name>
</gene>
<dbReference type="PRINTS" id="PR00320">
    <property type="entry name" value="GPROTEINBRPT"/>
</dbReference>
<evidence type="ECO:0000256" key="4">
    <source>
        <dbReference type="ARBA" id="ARBA00039789"/>
    </source>
</evidence>
<feature type="repeat" description="WD" evidence="6">
    <location>
        <begin position="228"/>
        <end position="269"/>
    </location>
</feature>